<accession>A0ABQ4UUA0</accession>
<organism evidence="1 2">
    <name type="scientific">Methylorubrum suomiense</name>
    <dbReference type="NCBI Taxonomy" id="144191"/>
    <lineage>
        <taxon>Bacteria</taxon>
        <taxon>Pseudomonadati</taxon>
        <taxon>Pseudomonadota</taxon>
        <taxon>Alphaproteobacteria</taxon>
        <taxon>Hyphomicrobiales</taxon>
        <taxon>Methylobacteriaceae</taxon>
        <taxon>Methylorubrum</taxon>
    </lineage>
</organism>
<dbReference type="Proteomes" id="UP001055093">
    <property type="component" value="Unassembled WGS sequence"/>
</dbReference>
<evidence type="ECO:0000313" key="2">
    <source>
        <dbReference type="Proteomes" id="UP001055093"/>
    </source>
</evidence>
<dbReference type="EMBL" id="BPRE01000004">
    <property type="protein sequence ID" value="GJE74963.1"/>
    <property type="molecule type" value="Genomic_DNA"/>
</dbReference>
<gene>
    <name evidence="1" type="ORF">BGCPKDLD_1537</name>
</gene>
<name>A0ABQ4UUA0_9HYPH</name>
<keyword evidence="2" id="KW-1185">Reference proteome</keyword>
<reference evidence="1" key="2">
    <citation type="submission" date="2021-08" db="EMBL/GenBank/DDBJ databases">
        <authorList>
            <person name="Tani A."/>
            <person name="Ola A."/>
            <person name="Ogura Y."/>
            <person name="Katsura K."/>
            <person name="Hayashi T."/>
        </authorList>
    </citation>
    <scope>NUCLEOTIDE SEQUENCE</scope>
    <source>
        <strain evidence="1">DSM 14458</strain>
    </source>
</reference>
<sequence>MTQEDHDAIERERMERIEEYTREVGLDLTKPVGEE</sequence>
<evidence type="ECO:0000313" key="1">
    <source>
        <dbReference type="EMBL" id="GJE74963.1"/>
    </source>
</evidence>
<comment type="caution">
    <text evidence="1">The sequence shown here is derived from an EMBL/GenBank/DDBJ whole genome shotgun (WGS) entry which is preliminary data.</text>
</comment>
<reference evidence="1" key="1">
    <citation type="journal article" date="2021" name="Front. Microbiol.">
        <title>Comprehensive Comparative Genomics and Phenotyping of Methylobacterium Species.</title>
        <authorList>
            <person name="Alessa O."/>
            <person name="Ogura Y."/>
            <person name="Fujitani Y."/>
            <person name="Takami H."/>
            <person name="Hayashi T."/>
            <person name="Sahin N."/>
            <person name="Tani A."/>
        </authorList>
    </citation>
    <scope>NUCLEOTIDE SEQUENCE</scope>
    <source>
        <strain evidence="1">DSM 14458</strain>
    </source>
</reference>
<proteinExistence type="predicted"/>
<protein>
    <submittedName>
        <fullName evidence="1">Uncharacterized protein</fullName>
    </submittedName>
</protein>